<protein>
    <submittedName>
        <fullName evidence="2">Secreted protein</fullName>
    </submittedName>
</protein>
<evidence type="ECO:0000256" key="1">
    <source>
        <dbReference type="SAM" id="Phobius"/>
    </source>
</evidence>
<gene>
    <name evidence="2" type="ORF">MBAV_001171</name>
</gene>
<comment type="caution">
    <text evidence="2">The sequence shown here is derived from an EMBL/GenBank/DDBJ whole genome shotgun (WGS) entry which is preliminary data.</text>
</comment>
<keyword evidence="1" id="KW-1133">Transmembrane helix</keyword>
<sequence length="84" mass="9968">MKIYSKTTIALMLVSILPIFIVSIASYYISSRILMLHTTRELELIADTQKLRIENRLDRNREEDVPYYEQTPYACGFETLHRNR</sequence>
<dbReference type="Proteomes" id="UP000033423">
    <property type="component" value="Unassembled WGS sequence"/>
</dbReference>
<dbReference type="AlphaFoldDB" id="A0A0F3GXL0"/>
<dbReference type="EMBL" id="LACI01000518">
    <property type="protein sequence ID" value="KJU86636.1"/>
    <property type="molecule type" value="Genomic_DNA"/>
</dbReference>
<accession>A0A0F3GXL0</accession>
<evidence type="ECO:0000313" key="2">
    <source>
        <dbReference type="EMBL" id="KJU86636.1"/>
    </source>
</evidence>
<keyword evidence="3" id="KW-1185">Reference proteome</keyword>
<proteinExistence type="predicted"/>
<reference evidence="2 3" key="1">
    <citation type="submission" date="2015-02" db="EMBL/GenBank/DDBJ databases">
        <title>Single-cell genomics of uncultivated deep-branching MTB reveals a conserved set of magnetosome genes.</title>
        <authorList>
            <person name="Kolinko S."/>
            <person name="Richter M."/>
            <person name="Glockner F.O."/>
            <person name="Brachmann A."/>
            <person name="Schuler D."/>
        </authorList>
    </citation>
    <scope>NUCLEOTIDE SEQUENCE [LARGE SCALE GENOMIC DNA]</scope>
    <source>
        <strain evidence="2">TM-1</strain>
    </source>
</reference>
<keyword evidence="1" id="KW-0812">Transmembrane</keyword>
<evidence type="ECO:0000313" key="3">
    <source>
        <dbReference type="Proteomes" id="UP000033423"/>
    </source>
</evidence>
<name>A0A0F3GXL0_9BACT</name>
<keyword evidence="1" id="KW-0472">Membrane</keyword>
<organism evidence="2 3">
    <name type="scientific">Candidatus Magnetobacterium bavaricum</name>
    <dbReference type="NCBI Taxonomy" id="29290"/>
    <lineage>
        <taxon>Bacteria</taxon>
        <taxon>Pseudomonadati</taxon>
        <taxon>Nitrospirota</taxon>
        <taxon>Thermodesulfovibrionia</taxon>
        <taxon>Thermodesulfovibrionales</taxon>
        <taxon>Candidatus Magnetobacteriaceae</taxon>
        <taxon>Candidatus Magnetobacterium</taxon>
    </lineage>
</organism>
<feature type="transmembrane region" description="Helical" evidence="1">
    <location>
        <begin position="9"/>
        <end position="29"/>
    </location>
</feature>